<name>A0A5B7E6M3_PORTR</name>
<protein>
    <submittedName>
        <fullName evidence="1">Uncharacterized protein</fullName>
    </submittedName>
</protein>
<accession>A0A5B7E6M3</accession>
<evidence type="ECO:0000313" key="2">
    <source>
        <dbReference type="Proteomes" id="UP000324222"/>
    </source>
</evidence>
<proteinExistence type="predicted"/>
<dbReference type="EMBL" id="VSRR010002070">
    <property type="protein sequence ID" value="MPC29438.1"/>
    <property type="molecule type" value="Genomic_DNA"/>
</dbReference>
<reference evidence="1 2" key="1">
    <citation type="submission" date="2019-05" db="EMBL/GenBank/DDBJ databases">
        <title>Another draft genome of Portunus trituberculatus and its Hox gene families provides insights of decapod evolution.</title>
        <authorList>
            <person name="Jeong J.-H."/>
            <person name="Song I."/>
            <person name="Kim S."/>
            <person name="Choi T."/>
            <person name="Kim D."/>
            <person name="Ryu S."/>
            <person name="Kim W."/>
        </authorList>
    </citation>
    <scope>NUCLEOTIDE SEQUENCE [LARGE SCALE GENOMIC DNA]</scope>
    <source>
        <tissue evidence="1">Muscle</tissue>
    </source>
</reference>
<comment type="caution">
    <text evidence="1">The sequence shown here is derived from an EMBL/GenBank/DDBJ whole genome shotgun (WGS) entry which is preliminary data.</text>
</comment>
<gene>
    <name evidence="1" type="ORF">E2C01_022668</name>
</gene>
<organism evidence="1 2">
    <name type="scientific">Portunus trituberculatus</name>
    <name type="common">Swimming crab</name>
    <name type="synonym">Neptunus trituberculatus</name>
    <dbReference type="NCBI Taxonomy" id="210409"/>
    <lineage>
        <taxon>Eukaryota</taxon>
        <taxon>Metazoa</taxon>
        <taxon>Ecdysozoa</taxon>
        <taxon>Arthropoda</taxon>
        <taxon>Crustacea</taxon>
        <taxon>Multicrustacea</taxon>
        <taxon>Malacostraca</taxon>
        <taxon>Eumalacostraca</taxon>
        <taxon>Eucarida</taxon>
        <taxon>Decapoda</taxon>
        <taxon>Pleocyemata</taxon>
        <taxon>Brachyura</taxon>
        <taxon>Eubrachyura</taxon>
        <taxon>Portunoidea</taxon>
        <taxon>Portunidae</taxon>
        <taxon>Portuninae</taxon>
        <taxon>Portunus</taxon>
    </lineage>
</organism>
<sequence>MEVNGYAGAAGRWREEVLQLAMVNTMDQWVKDNTMLDQVFTEKLDPSLTTKYRSLMGKSHHVVLEVELEN</sequence>
<keyword evidence="2" id="KW-1185">Reference proteome</keyword>
<dbReference type="Proteomes" id="UP000324222">
    <property type="component" value="Unassembled WGS sequence"/>
</dbReference>
<evidence type="ECO:0000313" key="1">
    <source>
        <dbReference type="EMBL" id="MPC29438.1"/>
    </source>
</evidence>
<dbReference type="AlphaFoldDB" id="A0A5B7E6M3"/>